<gene>
    <name evidence="2" type="ORF">CLV78_10692</name>
</gene>
<evidence type="ECO:0000313" key="3">
    <source>
        <dbReference type="Proteomes" id="UP000239480"/>
    </source>
</evidence>
<sequence length="522" mass="55675">MRFTTGVAIAAASFLVLPQTAPASPTTQEQMMYFRAYVQDDPACLPTAAAGVVDWNGIATPAATCPDAFAWVSLLTSIRNEFWNDARDETVWPASPLPLCATPGDSDCCDPSVLDQSTPIAGAPPAGCPYAPGDWTDPPTLKITPTNRHAPAFVDELDPGRALRDEEGEQVYRNAPMLRYIFEHNLYTKEGLGARFVAMNEALSKDVPFHRTDLSVRFPEDAVMVKVDWVHQRFMIDAKLIDPDLDPPQNPDTPYITVEMEGADPVDSGLYYLVAMTNASKVLPGWHWYAIEHVANAGRCDFIGCNDSFGYAARGIEVDGALHGTNYVPPFPLSEPENGAATDIPSGYGKVYSADLTGETLTDALAGLYDGLGIGTAATDADPAVLDPADPAWRNYRLKGTQTSFTTNDGVTTLMGASVTEGGFVNSASCMTCHSQASVNAAGNPGVAGVGSISRLNIFGYQQSASGAPDEAWFYSHGGAVYDAFPVDFVWGILNAKCSAPADDTGELCKSYDGIVLTFGAD</sequence>
<feature type="signal peptide" evidence="1">
    <location>
        <begin position="1"/>
        <end position="23"/>
    </location>
</feature>
<evidence type="ECO:0000256" key="1">
    <source>
        <dbReference type="SAM" id="SignalP"/>
    </source>
</evidence>
<name>A0A2T0RN51_9RHOB</name>
<reference evidence="2 3" key="1">
    <citation type="submission" date="2018-03" db="EMBL/GenBank/DDBJ databases">
        <title>Genomic Encyclopedia of Archaeal and Bacterial Type Strains, Phase II (KMG-II): from individual species to whole genera.</title>
        <authorList>
            <person name="Goeker M."/>
        </authorList>
    </citation>
    <scope>NUCLEOTIDE SEQUENCE [LARGE SCALE GENOMIC DNA]</scope>
    <source>
        <strain evidence="2 3">DSM 29328</strain>
    </source>
</reference>
<organism evidence="2 3">
    <name type="scientific">Aliiruegeria haliotis</name>
    <dbReference type="NCBI Taxonomy" id="1280846"/>
    <lineage>
        <taxon>Bacteria</taxon>
        <taxon>Pseudomonadati</taxon>
        <taxon>Pseudomonadota</taxon>
        <taxon>Alphaproteobacteria</taxon>
        <taxon>Rhodobacterales</taxon>
        <taxon>Roseobacteraceae</taxon>
        <taxon>Aliiruegeria</taxon>
    </lineage>
</organism>
<comment type="caution">
    <text evidence="2">The sequence shown here is derived from an EMBL/GenBank/DDBJ whole genome shotgun (WGS) entry which is preliminary data.</text>
</comment>
<proteinExistence type="predicted"/>
<evidence type="ECO:0008006" key="4">
    <source>
        <dbReference type="Google" id="ProtNLM"/>
    </source>
</evidence>
<protein>
    <recommendedName>
        <fullName evidence="4">Cytochrome c domain-containing protein</fullName>
    </recommendedName>
</protein>
<dbReference type="Proteomes" id="UP000239480">
    <property type="component" value="Unassembled WGS sequence"/>
</dbReference>
<dbReference type="EMBL" id="PVTD01000006">
    <property type="protein sequence ID" value="PRY22552.1"/>
    <property type="molecule type" value="Genomic_DNA"/>
</dbReference>
<feature type="chain" id="PRO_5015635626" description="Cytochrome c domain-containing protein" evidence="1">
    <location>
        <begin position="24"/>
        <end position="522"/>
    </location>
</feature>
<dbReference type="AlphaFoldDB" id="A0A2T0RN51"/>
<evidence type="ECO:0000313" key="2">
    <source>
        <dbReference type="EMBL" id="PRY22552.1"/>
    </source>
</evidence>
<dbReference type="RefSeq" id="WP_106205632.1">
    <property type="nucleotide sequence ID" value="NZ_PVTD01000006.1"/>
</dbReference>
<accession>A0A2T0RN51</accession>
<dbReference type="OrthoDB" id="280897at2"/>
<keyword evidence="1" id="KW-0732">Signal</keyword>
<keyword evidence="3" id="KW-1185">Reference proteome</keyword>